<dbReference type="GO" id="GO:0006511">
    <property type="term" value="P:ubiquitin-dependent protein catabolic process"/>
    <property type="evidence" value="ECO:0007669"/>
    <property type="project" value="InterPro"/>
</dbReference>
<dbReference type="GO" id="GO:0031625">
    <property type="term" value="F:ubiquitin protein ligase binding"/>
    <property type="evidence" value="ECO:0007669"/>
    <property type="project" value="InterPro"/>
</dbReference>
<evidence type="ECO:0000256" key="1">
    <source>
        <dbReference type="ARBA" id="ARBA00006019"/>
    </source>
</evidence>
<accession>A0A8I2YRV0</accession>
<comment type="similarity">
    <text evidence="1">Belongs to the cullin family.</text>
</comment>
<dbReference type="OrthoDB" id="2677914at2759"/>
<evidence type="ECO:0000259" key="2">
    <source>
        <dbReference type="Pfam" id="PF00888"/>
    </source>
</evidence>
<dbReference type="InterPro" id="IPR045093">
    <property type="entry name" value="Cullin"/>
</dbReference>
<name>A0A8I2YRV0_9AGAM</name>
<evidence type="ECO:0000313" key="3">
    <source>
        <dbReference type="EMBL" id="KAG6376950.1"/>
    </source>
</evidence>
<dbReference type="SUPFAM" id="SSF74788">
    <property type="entry name" value="Cullin repeat-like"/>
    <property type="match status" value="1"/>
</dbReference>
<dbReference type="EMBL" id="JAGFBS010000010">
    <property type="protein sequence ID" value="KAG6376950.1"/>
    <property type="molecule type" value="Genomic_DNA"/>
</dbReference>
<organism evidence="3 4">
    <name type="scientific">Boletus reticuloceps</name>
    <dbReference type="NCBI Taxonomy" id="495285"/>
    <lineage>
        <taxon>Eukaryota</taxon>
        <taxon>Fungi</taxon>
        <taxon>Dikarya</taxon>
        <taxon>Basidiomycota</taxon>
        <taxon>Agaricomycotina</taxon>
        <taxon>Agaricomycetes</taxon>
        <taxon>Agaricomycetidae</taxon>
        <taxon>Boletales</taxon>
        <taxon>Boletineae</taxon>
        <taxon>Boletaceae</taxon>
        <taxon>Boletoideae</taxon>
        <taxon>Boletus</taxon>
    </lineage>
</organism>
<keyword evidence="4" id="KW-1185">Reference proteome</keyword>
<feature type="domain" description="Cullin N-terminal" evidence="2">
    <location>
        <begin position="27"/>
        <end position="238"/>
    </location>
</feature>
<reference evidence="3" key="1">
    <citation type="submission" date="2021-03" db="EMBL/GenBank/DDBJ databases">
        <title>Evolutionary innovations through gain and loss of genes in the ectomycorrhizal Boletales.</title>
        <authorList>
            <person name="Wu G."/>
            <person name="Miyauchi S."/>
            <person name="Morin E."/>
            <person name="Yang Z.-L."/>
            <person name="Xu J."/>
            <person name="Martin F.M."/>
        </authorList>
    </citation>
    <scope>NUCLEOTIDE SEQUENCE</scope>
    <source>
        <strain evidence="3">BR01</strain>
    </source>
</reference>
<dbReference type="AlphaFoldDB" id="A0A8I2YRV0"/>
<dbReference type="Gene3D" id="1.20.1310.10">
    <property type="entry name" value="Cullin Repeats"/>
    <property type="match status" value="1"/>
</dbReference>
<dbReference type="InterPro" id="IPR001373">
    <property type="entry name" value="Cullin_N"/>
</dbReference>
<dbReference type="Proteomes" id="UP000683000">
    <property type="component" value="Unassembled WGS sequence"/>
</dbReference>
<evidence type="ECO:0000313" key="4">
    <source>
        <dbReference type="Proteomes" id="UP000683000"/>
    </source>
</evidence>
<comment type="caution">
    <text evidence="3">The sequence shown here is derived from an EMBL/GenBank/DDBJ whole genome shotgun (WGS) entry which is preliminary data.</text>
</comment>
<proteinExistence type="inferred from homology"/>
<gene>
    <name evidence="3" type="ORF">JVT61DRAFT_984</name>
</gene>
<sequence length="241" mass="27255">MTTPSSFAPSNSPRRMPPASADSAIVWAFLEEGMDDIMANVQTIQYPSYMNLYTVVYNYCTSSRMHGALDSAVGAGNRSKYFHALLPLQQEDALSDNDDDRTDDANINAAAANVMGSELYDNLVRYFALHVKGVKEKSDRLQGEALLRYYAGEWDRYTAGTNYINRLFTFLNRHWVKFAQEKGRVGVYPVYTLALVQWKSILDGQNELAGIIHRLIESEWNGQTINHGHIKKVIDSFVLWA</sequence>
<dbReference type="PANTHER" id="PTHR11932">
    <property type="entry name" value="CULLIN"/>
    <property type="match status" value="1"/>
</dbReference>
<protein>
    <submittedName>
        <fullName evidence="3">Cullin repeat-like-containing domain protein</fullName>
    </submittedName>
</protein>
<dbReference type="Pfam" id="PF00888">
    <property type="entry name" value="Cullin"/>
    <property type="match status" value="1"/>
</dbReference>
<dbReference type="InterPro" id="IPR016159">
    <property type="entry name" value="Cullin_repeat-like_dom_sf"/>
</dbReference>